<dbReference type="InterPro" id="IPR011905">
    <property type="entry name" value="GlrX-like_pln_2"/>
</dbReference>
<protein>
    <submittedName>
        <fullName evidence="6">Monothiol glutaredoxin-S2</fullName>
    </submittedName>
</protein>
<dbReference type="AlphaFoldDB" id="A0ABD1WTF5"/>
<keyword evidence="4" id="KW-0676">Redox-active center</keyword>
<dbReference type="Proteomes" id="UP001604277">
    <property type="component" value="Unassembled WGS sequence"/>
</dbReference>
<evidence type="ECO:0000313" key="6">
    <source>
        <dbReference type="EMBL" id="KAL2551585.1"/>
    </source>
</evidence>
<feature type="domain" description="Glutaredoxin" evidence="5">
    <location>
        <begin position="17"/>
        <end position="75"/>
    </location>
</feature>
<evidence type="ECO:0000313" key="7">
    <source>
        <dbReference type="Proteomes" id="UP001604277"/>
    </source>
</evidence>
<evidence type="ECO:0000256" key="4">
    <source>
        <dbReference type="ARBA" id="ARBA00023284"/>
    </source>
</evidence>
<name>A0ABD1WTF5_9LAMI</name>
<evidence type="ECO:0000256" key="3">
    <source>
        <dbReference type="ARBA" id="ARBA00022490"/>
    </source>
</evidence>
<evidence type="ECO:0000256" key="1">
    <source>
        <dbReference type="ARBA" id="ARBA00004496"/>
    </source>
</evidence>
<reference evidence="7" key="1">
    <citation type="submission" date="2024-07" db="EMBL/GenBank/DDBJ databases">
        <title>Two chromosome-level genome assemblies of Korean endemic species Abeliophyllum distichum and Forsythia ovata (Oleaceae).</title>
        <authorList>
            <person name="Jang H."/>
        </authorList>
    </citation>
    <scope>NUCLEOTIDE SEQUENCE [LARGE SCALE GENOMIC DNA]</scope>
</reference>
<dbReference type="Pfam" id="PF00462">
    <property type="entry name" value="Glutaredoxin"/>
    <property type="match status" value="1"/>
</dbReference>
<dbReference type="SUPFAM" id="SSF52833">
    <property type="entry name" value="Thioredoxin-like"/>
    <property type="match status" value="1"/>
</dbReference>
<proteinExistence type="inferred from homology"/>
<accession>A0ABD1WTF5</accession>
<dbReference type="PANTHER" id="PTHR10168">
    <property type="entry name" value="GLUTAREDOXIN"/>
    <property type="match status" value="1"/>
</dbReference>
<dbReference type="InterPro" id="IPR002109">
    <property type="entry name" value="Glutaredoxin"/>
</dbReference>
<dbReference type="EMBL" id="JBFOLJ010000002">
    <property type="protein sequence ID" value="KAL2551585.1"/>
    <property type="molecule type" value="Genomic_DNA"/>
</dbReference>
<dbReference type="Gene3D" id="3.40.30.10">
    <property type="entry name" value="Glutaredoxin"/>
    <property type="match status" value="1"/>
</dbReference>
<keyword evidence="7" id="KW-1185">Reference proteome</keyword>
<evidence type="ECO:0000256" key="2">
    <source>
        <dbReference type="ARBA" id="ARBA00007568"/>
    </source>
</evidence>
<sequence length="102" mass="11534">MDVVMRLWAENLTFILNKNSCCISHAIKMLIRSFGANPTIYELDELSNRDQMEKALLVLGYNPSIPIVFIGKKFIGSSNEIMSLNVKGEFMPLLINANAIWI</sequence>
<comment type="similarity">
    <text evidence="2">Belongs to the glutaredoxin family. CC-type subfamily.</text>
</comment>
<comment type="caution">
    <text evidence="6">The sequence shown here is derived from an EMBL/GenBank/DDBJ whole genome shotgun (WGS) entry which is preliminary data.</text>
</comment>
<evidence type="ECO:0000259" key="5">
    <source>
        <dbReference type="Pfam" id="PF00462"/>
    </source>
</evidence>
<gene>
    <name evidence="6" type="ORF">Fot_05204</name>
</gene>
<comment type="subcellular location">
    <subcellularLocation>
        <location evidence="1">Cytoplasm</location>
    </subcellularLocation>
</comment>
<organism evidence="6 7">
    <name type="scientific">Forsythia ovata</name>
    <dbReference type="NCBI Taxonomy" id="205694"/>
    <lineage>
        <taxon>Eukaryota</taxon>
        <taxon>Viridiplantae</taxon>
        <taxon>Streptophyta</taxon>
        <taxon>Embryophyta</taxon>
        <taxon>Tracheophyta</taxon>
        <taxon>Spermatophyta</taxon>
        <taxon>Magnoliopsida</taxon>
        <taxon>eudicotyledons</taxon>
        <taxon>Gunneridae</taxon>
        <taxon>Pentapetalae</taxon>
        <taxon>asterids</taxon>
        <taxon>lamiids</taxon>
        <taxon>Lamiales</taxon>
        <taxon>Oleaceae</taxon>
        <taxon>Forsythieae</taxon>
        <taxon>Forsythia</taxon>
    </lineage>
</organism>
<dbReference type="PROSITE" id="PS51354">
    <property type="entry name" value="GLUTAREDOXIN_2"/>
    <property type="match status" value="1"/>
</dbReference>
<keyword evidence="3" id="KW-0963">Cytoplasm</keyword>
<dbReference type="NCBIfam" id="TIGR02189">
    <property type="entry name" value="GlrX-like_plant"/>
    <property type="match status" value="1"/>
</dbReference>
<dbReference type="GO" id="GO:0005737">
    <property type="term" value="C:cytoplasm"/>
    <property type="evidence" value="ECO:0007669"/>
    <property type="project" value="UniProtKB-SubCell"/>
</dbReference>
<dbReference type="InterPro" id="IPR036249">
    <property type="entry name" value="Thioredoxin-like_sf"/>
</dbReference>